<dbReference type="InterPro" id="IPR043502">
    <property type="entry name" value="DNA/RNA_pol_sf"/>
</dbReference>
<feature type="region of interest" description="Disordered" evidence="2">
    <location>
        <begin position="542"/>
        <end position="572"/>
    </location>
</feature>
<dbReference type="EMBL" id="LNIX01000036">
    <property type="protein sequence ID" value="OXA39947.1"/>
    <property type="molecule type" value="Genomic_DNA"/>
</dbReference>
<feature type="region of interest" description="Disordered" evidence="2">
    <location>
        <begin position="871"/>
        <end position="1030"/>
    </location>
</feature>
<feature type="compositionally biased region" description="Polar residues" evidence="2">
    <location>
        <begin position="871"/>
        <end position="885"/>
    </location>
</feature>
<dbReference type="GO" id="GO:0008270">
    <property type="term" value="F:zinc ion binding"/>
    <property type="evidence" value="ECO:0007669"/>
    <property type="project" value="UniProtKB-KW"/>
</dbReference>
<dbReference type="OrthoDB" id="416987at2759"/>
<name>A0A226D5C7_FOLCA</name>
<dbReference type="GO" id="GO:0071897">
    <property type="term" value="P:DNA biosynthetic process"/>
    <property type="evidence" value="ECO:0007669"/>
    <property type="project" value="UniProtKB-ARBA"/>
</dbReference>
<organism evidence="4 5">
    <name type="scientific">Folsomia candida</name>
    <name type="common">Springtail</name>
    <dbReference type="NCBI Taxonomy" id="158441"/>
    <lineage>
        <taxon>Eukaryota</taxon>
        <taxon>Metazoa</taxon>
        <taxon>Ecdysozoa</taxon>
        <taxon>Arthropoda</taxon>
        <taxon>Hexapoda</taxon>
        <taxon>Collembola</taxon>
        <taxon>Entomobryomorpha</taxon>
        <taxon>Isotomoidea</taxon>
        <taxon>Isotomidae</taxon>
        <taxon>Proisotominae</taxon>
        <taxon>Folsomia</taxon>
    </lineage>
</organism>
<evidence type="ECO:0000256" key="2">
    <source>
        <dbReference type="SAM" id="MobiDB-lite"/>
    </source>
</evidence>
<feature type="compositionally biased region" description="Basic and acidic residues" evidence="2">
    <location>
        <begin position="836"/>
        <end position="850"/>
    </location>
</feature>
<dbReference type="GO" id="GO:0003676">
    <property type="term" value="F:nucleic acid binding"/>
    <property type="evidence" value="ECO:0007669"/>
    <property type="project" value="InterPro"/>
</dbReference>
<dbReference type="SUPFAM" id="SSF56672">
    <property type="entry name" value="DNA/RNA polymerases"/>
    <property type="match status" value="1"/>
</dbReference>
<dbReference type="PROSITE" id="PS50157">
    <property type="entry name" value="ZINC_FINGER_C2H2_2"/>
    <property type="match status" value="1"/>
</dbReference>
<dbReference type="SMART" id="SM00343">
    <property type="entry name" value="ZnF_C2HC"/>
    <property type="match status" value="2"/>
</dbReference>
<evidence type="ECO:0000256" key="1">
    <source>
        <dbReference type="PROSITE-ProRule" id="PRU00042"/>
    </source>
</evidence>
<feature type="compositionally biased region" description="Basic and acidic residues" evidence="2">
    <location>
        <begin position="892"/>
        <end position="901"/>
    </location>
</feature>
<feature type="compositionally biased region" description="Basic and acidic residues" evidence="2">
    <location>
        <begin position="757"/>
        <end position="766"/>
    </location>
</feature>
<feature type="region of interest" description="Disordered" evidence="2">
    <location>
        <begin position="754"/>
        <end position="850"/>
    </location>
</feature>
<dbReference type="PANTHER" id="PTHR47331:SF5">
    <property type="entry name" value="RIBONUCLEASE H"/>
    <property type="match status" value="1"/>
</dbReference>
<accession>A0A226D5C7</accession>
<gene>
    <name evidence="4" type="ORF">Fcan01_25231</name>
</gene>
<sequence length="1083" mass="121039">MQDTINLKEKKNLHLHQKKKFSGEEDIPTSAGLTAAKLQCIFCDMTNHNSQDCRRARSMTIDVKREKVREKRVCYICLNPGHISKTCRVEVQCQNCGRKHQSIMCEARRDEGDVRGQDVRQQVNIVTHLTNFSQNADVLLKVVVVRAVGPVGTSVVRLLIDEGSQMSYIGSRTIQAIGNKSIGVEYVRNLLLGGFVTDMHAEKIHEVKIESLDGKRKKKWTLREKPIICTSIPRVPKGPWTDRLRNSRIFLSDCQNSHVDEADIEILVGSDLRAELCTGKKVELGANLIAEETIFGWVLSGPIPAPKNLASNLTIALSSSQERSIQDMWSLETLGILDPVQVQTKKEQEEAARQHFLENVTKDDRGHYSASLPWVNGEPERDLPTNRVVAEKRLMSTTKKLMDKEMYEVYDGIFRGWEEEGIIEAVQETSPPTGHYLPHHPVFKPENTTTPVRPVFDASCKGRIGVISDIRKAFQMIGINDEDRNYQKFMWWEDSSSSKIKVYQHARAVFGVTTSPFLLGGVLELHLSKYEDPDVIVVEDDESSDMDTDNDLDWCPGTSTPETITRPRGRPRKKQCGYHTAFLTNYHTVIVLAMEMQQVFDGLQASVRNFVRQEVPISLEEEFGRLYEARIKPSLDHSATSISSLTPLVSALTNEMTKLRRQVLELTGQQEVNTTATNQRLDKFDKRILHVEKLVWESCRKQDKEMRAVLDRVASLERSRNQDKVWEQRYVNLGRKVSSGMKEIAKEWEEGLEIGGDGEKNDEFGQRDGQGGPADDQNVGVQIETSKTIRPDSNDGEIASGSGIGHKVGTGGEENLPKKRARQDLSSLPSTSTEPSVKKVTPEKKRDKLGKFVRSLSLSGADKNVTITTRRSVGWETSSQSTKNSARGHGNVKMELDDKVVSKTGRRRHSVEKVAKVKVNIPCTRSRAASHSPTREKLRRSKRGTKSCVGVDVGKKRTSFGKVLTSQKRKSSVNLDSQRGSKKKSVAAEAPENDVELGADESFAIDDSSDKKDRNFRPSSGVRNIVLPPREKLARPCTKIAAGEGGSQSDPNVGKTLLKCESEGCSATFASQNELDGHKKGHL</sequence>
<feature type="compositionally biased region" description="Low complexity" evidence="2">
    <location>
        <begin position="825"/>
        <end position="835"/>
    </location>
</feature>
<keyword evidence="1" id="KW-0479">Metal-binding</keyword>
<feature type="compositionally biased region" description="Gly residues" evidence="2">
    <location>
        <begin position="802"/>
        <end position="812"/>
    </location>
</feature>
<evidence type="ECO:0000313" key="4">
    <source>
        <dbReference type="EMBL" id="OXA39947.1"/>
    </source>
</evidence>
<evidence type="ECO:0000259" key="3">
    <source>
        <dbReference type="PROSITE" id="PS50157"/>
    </source>
</evidence>
<dbReference type="Gene3D" id="4.10.60.10">
    <property type="entry name" value="Zinc finger, CCHC-type"/>
    <property type="match status" value="1"/>
</dbReference>
<keyword evidence="5" id="KW-1185">Reference proteome</keyword>
<keyword evidence="1" id="KW-0862">Zinc</keyword>
<proteinExistence type="predicted"/>
<dbReference type="PROSITE" id="PS00028">
    <property type="entry name" value="ZINC_FINGER_C2H2_1"/>
    <property type="match status" value="1"/>
</dbReference>
<protein>
    <submittedName>
        <fullName evidence="4">Cellular nucleic acid-binding protein</fullName>
    </submittedName>
</protein>
<feature type="domain" description="C2H2-type" evidence="3">
    <location>
        <begin position="1058"/>
        <end position="1083"/>
    </location>
</feature>
<evidence type="ECO:0000313" key="5">
    <source>
        <dbReference type="Proteomes" id="UP000198287"/>
    </source>
</evidence>
<feature type="compositionally biased region" description="Acidic residues" evidence="2">
    <location>
        <begin position="542"/>
        <end position="552"/>
    </location>
</feature>
<keyword evidence="1" id="KW-0863">Zinc-finger</keyword>
<reference evidence="4 5" key="1">
    <citation type="submission" date="2015-12" db="EMBL/GenBank/DDBJ databases">
        <title>The genome of Folsomia candida.</title>
        <authorList>
            <person name="Faddeeva A."/>
            <person name="Derks M.F."/>
            <person name="Anvar Y."/>
            <person name="Smit S."/>
            <person name="Van Straalen N."/>
            <person name="Roelofs D."/>
        </authorList>
    </citation>
    <scope>NUCLEOTIDE SEQUENCE [LARGE SCALE GENOMIC DNA]</scope>
    <source>
        <strain evidence="4 5">VU population</strain>
        <tissue evidence="4">Whole body</tissue>
    </source>
</reference>
<dbReference type="Proteomes" id="UP000198287">
    <property type="component" value="Unassembled WGS sequence"/>
</dbReference>
<dbReference type="InterPro" id="IPR013087">
    <property type="entry name" value="Znf_C2H2_type"/>
</dbReference>
<dbReference type="InterPro" id="IPR001878">
    <property type="entry name" value="Znf_CCHC"/>
</dbReference>
<dbReference type="AlphaFoldDB" id="A0A226D5C7"/>
<dbReference type="PANTHER" id="PTHR47331">
    <property type="entry name" value="PHD-TYPE DOMAIN-CONTAINING PROTEIN"/>
    <property type="match status" value="1"/>
</dbReference>
<comment type="caution">
    <text evidence="4">The sequence shown here is derived from an EMBL/GenBank/DDBJ whole genome shotgun (WGS) entry which is preliminary data.</text>
</comment>